<dbReference type="EMBL" id="JAPZEG010000014">
    <property type="protein sequence ID" value="MDE1204263.1"/>
    <property type="molecule type" value="Genomic_DNA"/>
</dbReference>
<dbReference type="PANTHER" id="PTHR43031:SF1">
    <property type="entry name" value="PYRIDINE NUCLEOTIDE-DISULPHIDE OXIDOREDUCTASE"/>
    <property type="match status" value="1"/>
</dbReference>
<evidence type="ECO:0000313" key="4">
    <source>
        <dbReference type="EMBL" id="MDE1204263.1"/>
    </source>
</evidence>
<evidence type="ECO:0000313" key="10">
    <source>
        <dbReference type="Proteomes" id="UP001296643"/>
    </source>
</evidence>
<reference evidence="8 9" key="1">
    <citation type="submission" date="2018-08" db="EMBL/GenBank/DDBJ databases">
        <title>A genome reference for cultivated species of the human gut microbiota.</title>
        <authorList>
            <person name="Zou Y."/>
            <person name="Xue W."/>
            <person name="Luo G."/>
        </authorList>
    </citation>
    <scope>NUCLEOTIDE SEQUENCE [LARGE SCALE GENOMIC DNA]</scope>
    <source>
        <strain evidence="8 9">AM12-54</strain>
    </source>
</reference>
<dbReference type="Gene3D" id="3.40.250.10">
    <property type="entry name" value="Rhodanese-like domain"/>
    <property type="match status" value="1"/>
</dbReference>
<evidence type="ECO:0000313" key="7">
    <source>
        <dbReference type="EMBL" id="NSI65154.1"/>
    </source>
</evidence>
<dbReference type="Proteomes" id="UP001296643">
    <property type="component" value="Unassembled WGS sequence"/>
</dbReference>
<dbReference type="Proteomes" id="UP000283992">
    <property type="component" value="Unassembled WGS sequence"/>
</dbReference>
<evidence type="ECO:0000313" key="6">
    <source>
        <dbReference type="EMBL" id="NSI58668.1"/>
    </source>
</evidence>
<evidence type="ECO:0000313" key="8">
    <source>
        <dbReference type="EMBL" id="RHJ11459.1"/>
    </source>
</evidence>
<dbReference type="Pfam" id="PF00581">
    <property type="entry name" value="Rhodanese"/>
    <property type="match status" value="1"/>
</dbReference>
<protein>
    <submittedName>
        <fullName evidence="5">Rhodanese-like domain-containing protein</fullName>
    </submittedName>
</protein>
<dbReference type="Proteomes" id="UP001149331">
    <property type="component" value="Unassembled WGS sequence"/>
</dbReference>
<evidence type="ECO:0000259" key="1">
    <source>
        <dbReference type="PROSITE" id="PS50206"/>
    </source>
</evidence>
<comment type="caution">
    <text evidence="5">The sequence shown here is derived from an EMBL/GenBank/DDBJ whole genome shotgun (WGS) entry which is preliminary data.</text>
</comment>
<dbReference type="PANTHER" id="PTHR43031">
    <property type="entry name" value="FAD-DEPENDENT OXIDOREDUCTASE"/>
    <property type="match status" value="1"/>
</dbReference>
<dbReference type="Proteomes" id="UP001296580">
    <property type="component" value="Unassembled WGS sequence"/>
</dbReference>
<dbReference type="Proteomes" id="UP001297422">
    <property type="component" value="Unassembled WGS sequence"/>
</dbReference>
<name>A0A2N5P0B6_MEDGN</name>
<dbReference type="EMBL" id="JAAIRM010000010">
    <property type="protein sequence ID" value="NSI19160.1"/>
    <property type="molecule type" value="Genomic_DNA"/>
</dbReference>
<gene>
    <name evidence="8" type="ORF">DW142_09805</name>
    <name evidence="5" type="ORF">G4958_07345</name>
    <name evidence="7" type="ORF">G4981_07690</name>
    <name evidence="6" type="ORF">G4993_09660</name>
    <name evidence="2" type="ORF">LIQ10_06340</name>
    <name evidence="4" type="ORF">O4N78_11945</name>
    <name evidence="3" type="ORF">PNW85_04265</name>
</gene>
<dbReference type="EMBL" id="QRLN01000012">
    <property type="protein sequence ID" value="RHJ11459.1"/>
    <property type="molecule type" value="Genomic_DNA"/>
</dbReference>
<dbReference type="EMBL" id="JAAIRV010000017">
    <property type="protein sequence ID" value="NSI58668.1"/>
    <property type="molecule type" value="Genomic_DNA"/>
</dbReference>
<dbReference type="InterPro" id="IPR050229">
    <property type="entry name" value="GlpE_sulfurtransferase"/>
</dbReference>
<dbReference type="CDD" id="cd00158">
    <property type="entry name" value="RHOD"/>
    <property type="match status" value="1"/>
</dbReference>
<accession>A0A2N5P0B6</accession>
<dbReference type="InterPro" id="IPR036873">
    <property type="entry name" value="Rhodanese-like_dom_sf"/>
</dbReference>
<evidence type="ECO:0000313" key="2">
    <source>
        <dbReference type="EMBL" id="MCB5493359.1"/>
    </source>
</evidence>
<reference evidence="2" key="4">
    <citation type="submission" date="2021-10" db="EMBL/GenBank/DDBJ databases">
        <title>Collection of gut derived symbiotic bacterial strains cultured from healthy donors.</title>
        <authorList>
            <person name="Lin H."/>
            <person name="Littmann E."/>
            <person name="Claire K."/>
            <person name="Pamer E."/>
        </authorList>
    </citation>
    <scope>NUCLEOTIDE SEQUENCE</scope>
    <source>
        <strain evidence="2">MSK.23.4</strain>
    </source>
</reference>
<dbReference type="EMBL" id="JAJBNC010000008">
    <property type="protein sequence ID" value="MCB5493359.1"/>
    <property type="molecule type" value="Genomic_DNA"/>
</dbReference>
<dbReference type="Proteomes" id="UP001296581">
    <property type="component" value="Unassembled WGS sequence"/>
</dbReference>
<reference evidence="5" key="3">
    <citation type="submission" date="2020-02" db="EMBL/GenBank/DDBJ databases">
        <authorList>
            <person name="Littmann E."/>
            <person name="Sorbara M."/>
        </authorList>
    </citation>
    <scope>NUCLEOTIDE SEQUENCE</scope>
    <source>
        <strain evidence="7">MSK.11.9</strain>
        <strain evidence="6">MSK.15.32</strain>
        <strain evidence="5">MSK.22.53</strain>
    </source>
</reference>
<dbReference type="SMART" id="SM00450">
    <property type="entry name" value="RHOD"/>
    <property type="match status" value="1"/>
</dbReference>
<organism evidence="5 10">
    <name type="scientific">Mediterraneibacter gnavus</name>
    <name type="common">Ruminococcus gnavus</name>
    <dbReference type="NCBI Taxonomy" id="33038"/>
    <lineage>
        <taxon>Bacteria</taxon>
        <taxon>Bacillati</taxon>
        <taxon>Bacillota</taxon>
        <taxon>Clostridia</taxon>
        <taxon>Lachnospirales</taxon>
        <taxon>Lachnospiraceae</taxon>
        <taxon>Mediterraneibacter</taxon>
    </lineage>
</organism>
<reference evidence="4" key="5">
    <citation type="submission" date="2022-12" db="EMBL/GenBank/DDBJ databases">
        <title>Genome of R. gnavus strain RSHDN_120.</title>
        <authorList>
            <person name="Abdugheni R."/>
        </authorList>
    </citation>
    <scope>NUCLEOTIDE SEQUENCE</scope>
    <source>
        <strain evidence="4">RSHDN_120</strain>
    </source>
</reference>
<reference evidence="5" key="2">
    <citation type="journal article" date="2020" name="Cell Host Microbe">
        <title>Functional and Genomic Variation between Human-Derived Isolates of Lachnospiraceae Reveals Inter- and Intra-Species Diversity.</title>
        <authorList>
            <person name="Sorbara M.T."/>
            <person name="Littmann E.R."/>
            <person name="Fontana E."/>
            <person name="Moody T.U."/>
            <person name="Kohout C.E."/>
            <person name="Gjonbalaj M."/>
            <person name="Eaton V."/>
            <person name="Seok R."/>
            <person name="Leiner I.M."/>
            <person name="Pamer E.G."/>
        </authorList>
    </citation>
    <scope>NUCLEOTIDE SEQUENCE</scope>
    <source>
        <strain evidence="7">MSK.11.9</strain>
        <strain evidence="6">MSK.15.32</strain>
        <strain evidence="5">MSK.22.53</strain>
    </source>
</reference>
<dbReference type="SUPFAM" id="SSF52821">
    <property type="entry name" value="Rhodanese/Cell cycle control phosphatase"/>
    <property type="match status" value="1"/>
</dbReference>
<feature type="domain" description="Rhodanese" evidence="1">
    <location>
        <begin position="28"/>
        <end position="112"/>
    </location>
</feature>
<dbReference type="InterPro" id="IPR001763">
    <property type="entry name" value="Rhodanese-like_dom"/>
</dbReference>
<proteinExistence type="predicted"/>
<dbReference type="EMBL" id="JAAIRY010000010">
    <property type="protein sequence ID" value="NSI65154.1"/>
    <property type="molecule type" value="Genomic_DNA"/>
</dbReference>
<sequence length="113" mass="12545">MSVIDIQKAFFDFFKTPDINQGVQEYKAIPGAVLLDVRMPQEYREGHIPKSKNVPLQSIEKALSVVKSKNSPVFVYCHSGARSRQAVGALQKMGYENVKNIGGIASYTGKVER</sequence>
<reference evidence="3" key="6">
    <citation type="submission" date="2023-01" db="EMBL/GenBank/DDBJ databases">
        <title>Human gut microbiome strain richness.</title>
        <authorList>
            <person name="Chen-Liaw A."/>
        </authorList>
    </citation>
    <scope>NUCLEOTIDE SEQUENCE</scope>
    <source>
        <strain evidence="3">RTP21484st1_H11_RTP21484_190118</strain>
    </source>
</reference>
<evidence type="ECO:0000313" key="3">
    <source>
        <dbReference type="EMBL" id="MDB8685891.1"/>
    </source>
</evidence>
<dbReference type="EMBL" id="JAQMLA010000008">
    <property type="protein sequence ID" value="MDB8685891.1"/>
    <property type="molecule type" value="Genomic_DNA"/>
</dbReference>
<evidence type="ECO:0000313" key="5">
    <source>
        <dbReference type="EMBL" id="NSI19160.1"/>
    </source>
</evidence>
<dbReference type="Proteomes" id="UP001212160">
    <property type="component" value="Unassembled WGS sequence"/>
</dbReference>
<dbReference type="RefSeq" id="WP_009244151.1">
    <property type="nucleotide sequence ID" value="NZ_CABKQB010000002.1"/>
</dbReference>
<dbReference type="PROSITE" id="PS50206">
    <property type="entry name" value="RHODANESE_3"/>
    <property type="match status" value="1"/>
</dbReference>
<evidence type="ECO:0000313" key="9">
    <source>
        <dbReference type="Proteomes" id="UP000283992"/>
    </source>
</evidence>
<dbReference type="AlphaFoldDB" id="A0A2N5P0B6"/>